<gene>
    <name evidence="2" type="ORF">QE152_g13968</name>
</gene>
<dbReference type="AlphaFoldDB" id="A0AAW1LAR9"/>
<evidence type="ECO:0000256" key="1">
    <source>
        <dbReference type="SAM" id="SignalP"/>
    </source>
</evidence>
<keyword evidence="1" id="KW-0732">Signal</keyword>
<protein>
    <recommendedName>
        <fullName evidence="4">Neuropeptide-like 4</fullName>
    </recommendedName>
</protein>
<reference evidence="2 3" key="1">
    <citation type="journal article" date="2024" name="BMC Genomics">
        <title>De novo assembly and annotation of Popillia japonica's genome with initial clues to its potential as an invasive pest.</title>
        <authorList>
            <person name="Cucini C."/>
            <person name="Boschi S."/>
            <person name="Funari R."/>
            <person name="Cardaioli E."/>
            <person name="Iannotti N."/>
            <person name="Marturano G."/>
            <person name="Paoli F."/>
            <person name="Bruttini M."/>
            <person name="Carapelli A."/>
            <person name="Frati F."/>
            <person name="Nardi F."/>
        </authorList>
    </citation>
    <scope>NUCLEOTIDE SEQUENCE [LARGE SCALE GENOMIC DNA]</scope>
    <source>
        <strain evidence="2">DMR45628</strain>
    </source>
</reference>
<organism evidence="2 3">
    <name type="scientific">Popillia japonica</name>
    <name type="common">Japanese beetle</name>
    <dbReference type="NCBI Taxonomy" id="7064"/>
    <lineage>
        <taxon>Eukaryota</taxon>
        <taxon>Metazoa</taxon>
        <taxon>Ecdysozoa</taxon>
        <taxon>Arthropoda</taxon>
        <taxon>Hexapoda</taxon>
        <taxon>Insecta</taxon>
        <taxon>Pterygota</taxon>
        <taxon>Neoptera</taxon>
        <taxon>Endopterygota</taxon>
        <taxon>Coleoptera</taxon>
        <taxon>Polyphaga</taxon>
        <taxon>Scarabaeiformia</taxon>
        <taxon>Scarabaeidae</taxon>
        <taxon>Rutelinae</taxon>
        <taxon>Popillia</taxon>
    </lineage>
</organism>
<name>A0AAW1LAR9_POPJA</name>
<dbReference type="EMBL" id="JASPKY010000138">
    <property type="protein sequence ID" value="KAK9731022.1"/>
    <property type="molecule type" value="Genomic_DNA"/>
</dbReference>
<evidence type="ECO:0000313" key="3">
    <source>
        <dbReference type="Proteomes" id="UP001458880"/>
    </source>
</evidence>
<evidence type="ECO:0008006" key="4">
    <source>
        <dbReference type="Google" id="ProtNLM"/>
    </source>
</evidence>
<comment type="caution">
    <text evidence="2">The sequence shown here is derived from an EMBL/GenBank/DDBJ whole genome shotgun (WGS) entry which is preliminary data.</text>
</comment>
<feature type="signal peptide" evidence="1">
    <location>
        <begin position="1"/>
        <end position="16"/>
    </location>
</feature>
<feature type="chain" id="PRO_5043732680" description="Neuropeptide-like 4" evidence="1">
    <location>
        <begin position="17"/>
        <end position="67"/>
    </location>
</feature>
<proteinExistence type="predicted"/>
<sequence length="67" mass="7001">MFKYILFAALLAFAAATPDAEPKAKPALVAAYSAPLAAPYAYSAYSAYAGAPVVSPYAYPYAAQVVY</sequence>
<accession>A0AAW1LAR9</accession>
<dbReference type="Proteomes" id="UP001458880">
    <property type="component" value="Unassembled WGS sequence"/>
</dbReference>
<evidence type="ECO:0000313" key="2">
    <source>
        <dbReference type="EMBL" id="KAK9731022.1"/>
    </source>
</evidence>
<keyword evidence="3" id="KW-1185">Reference proteome</keyword>